<proteinExistence type="predicted"/>
<dbReference type="AlphaFoldDB" id="A0A0A6USY2"/>
<dbReference type="Proteomes" id="UP000054537">
    <property type="component" value="Unassembled WGS sequence"/>
</dbReference>
<dbReference type="EMBL" id="JRTT01000004">
    <property type="protein sequence ID" value="KHD78536.1"/>
    <property type="molecule type" value="Genomic_DNA"/>
</dbReference>
<name>A0A0A6USY2_ACTUT</name>
<reference evidence="1 2" key="1">
    <citation type="submission" date="2014-10" db="EMBL/GenBank/DDBJ databases">
        <title>Draft genome sequence of Actinoplanes utahensis NRRL 12052.</title>
        <authorList>
            <person name="Velasco-Bucheli B."/>
            <person name="del Cerro C."/>
            <person name="Hormigo D."/>
            <person name="Garcia J.L."/>
            <person name="Acebal C."/>
            <person name="Arroyo M."/>
            <person name="de la Mata I."/>
        </authorList>
    </citation>
    <scope>NUCLEOTIDE SEQUENCE [LARGE SCALE GENOMIC DNA]</scope>
    <source>
        <strain evidence="1 2">NRRL 12052</strain>
    </source>
</reference>
<sequence>MAGTSTHLPLLTLTRLNCPVAPAAASRNCCQAAPAVQPHCWSGALSAALPAVTSRHMPLLTTDRL</sequence>
<comment type="caution">
    <text evidence="1">The sequence shown here is derived from an EMBL/GenBank/DDBJ whole genome shotgun (WGS) entry which is preliminary data.</text>
</comment>
<keyword evidence="2" id="KW-1185">Reference proteome</keyword>
<evidence type="ECO:0000313" key="2">
    <source>
        <dbReference type="Proteomes" id="UP000054537"/>
    </source>
</evidence>
<evidence type="ECO:0000313" key="1">
    <source>
        <dbReference type="EMBL" id="KHD78536.1"/>
    </source>
</evidence>
<accession>A0A0A6USY2</accession>
<gene>
    <name evidence="1" type="ORF">MB27_04835</name>
</gene>
<organism evidence="1 2">
    <name type="scientific">Actinoplanes utahensis</name>
    <dbReference type="NCBI Taxonomy" id="1869"/>
    <lineage>
        <taxon>Bacteria</taxon>
        <taxon>Bacillati</taxon>
        <taxon>Actinomycetota</taxon>
        <taxon>Actinomycetes</taxon>
        <taxon>Micromonosporales</taxon>
        <taxon>Micromonosporaceae</taxon>
        <taxon>Actinoplanes</taxon>
    </lineage>
</organism>
<protein>
    <submittedName>
        <fullName evidence="1">Uncharacterized protein</fullName>
    </submittedName>
</protein>